<comment type="caution">
    <text evidence="2">The sequence shown here is derived from an EMBL/GenBank/DDBJ whole genome shotgun (WGS) entry which is preliminary data.</text>
</comment>
<dbReference type="SUPFAM" id="SSF52540">
    <property type="entry name" value="P-loop containing nucleoside triphosphate hydrolases"/>
    <property type="match status" value="1"/>
</dbReference>
<dbReference type="eggNOG" id="COG0572">
    <property type="taxonomic scope" value="Bacteria"/>
</dbReference>
<protein>
    <submittedName>
        <fullName evidence="2">Uridine kinase</fullName>
    </submittedName>
</protein>
<keyword evidence="2" id="KW-0808">Transferase</keyword>
<organism evidence="2 3">
    <name type="scientific">Lysinibacillus odysseyi 34hs-1 = NBRC 100172</name>
    <dbReference type="NCBI Taxonomy" id="1220589"/>
    <lineage>
        <taxon>Bacteria</taxon>
        <taxon>Bacillati</taxon>
        <taxon>Bacillota</taxon>
        <taxon>Bacilli</taxon>
        <taxon>Bacillales</taxon>
        <taxon>Bacillaceae</taxon>
        <taxon>Lysinibacillus</taxon>
    </lineage>
</organism>
<evidence type="ECO:0000313" key="2">
    <source>
        <dbReference type="EMBL" id="KGR82153.1"/>
    </source>
</evidence>
<dbReference type="GO" id="GO:0016301">
    <property type="term" value="F:kinase activity"/>
    <property type="evidence" value="ECO:0007669"/>
    <property type="project" value="UniProtKB-KW"/>
</dbReference>
<dbReference type="PANTHER" id="PTHR10285">
    <property type="entry name" value="URIDINE KINASE"/>
    <property type="match status" value="1"/>
</dbReference>
<dbReference type="Pfam" id="PF00485">
    <property type="entry name" value="PRK"/>
    <property type="match status" value="1"/>
</dbReference>
<keyword evidence="3" id="KW-1185">Reference proteome</keyword>
<evidence type="ECO:0000313" key="3">
    <source>
        <dbReference type="Proteomes" id="UP000030437"/>
    </source>
</evidence>
<name>A0A0A3IH50_9BACI</name>
<dbReference type="AlphaFoldDB" id="A0A0A3IH50"/>
<gene>
    <name evidence="2" type="ORF">CD32_23000</name>
</gene>
<dbReference type="GO" id="GO:0005524">
    <property type="term" value="F:ATP binding"/>
    <property type="evidence" value="ECO:0007669"/>
    <property type="project" value="InterPro"/>
</dbReference>
<dbReference type="STRING" id="1220589.CD32_23000"/>
<proteinExistence type="predicted"/>
<dbReference type="Gene3D" id="3.40.50.300">
    <property type="entry name" value="P-loop containing nucleotide triphosphate hydrolases"/>
    <property type="match status" value="1"/>
</dbReference>
<feature type="domain" description="Phosphoribulokinase/uridine kinase" evidence="1">
    <location>
        <begin position="15"/>
        <end position="154"/>
    </location>
</feature>
<dbReference type="InterPro" id="IPR027417">
    <property type="entry name" value="P-loop_NTPase"/>
</dbReference>
<dbReference type="NCBIfam" id="NF005807">
    <property type="entry name" value="PRK07667.1"/>
    <property type="match status" value="1"/>
</dbReference>
<sequence>MLTLHNKHYVNRPFIIAIDGLSGAGKTTFVNQLKDKLENIVVIHIDDHIVERQKRYGTGHAQWYEYYQLQWDTIFLEEHLYKRIHENERQLRLPFYRKDLDTCVNKTIHLRPDQIVIIEGVFLLREEWKNYYDYIIFLDCPKEIRYDRVLQRDTYIGNIPERVKKYEERYWVAEDYYLNKQSPLKLAHSIFPS</sequence>
<dbReference type="InterPro" id="IPR006083">
    <property type="entry name" value="PRK/URK"/>
</dbReference>
<reference evidence="2 3" key="1">
    <citation type="submission" date="2014-02" db="EMBL/GenBank/DDBJ databases">
        <title>Draft genome sequence of Lysinibacillus odysseyi NBRC 100172.</title>
        <authorList>
            <person name="Zhang F."/>
            <person name="Wang G."/>
            <person name="Zhang L."/>
        </authorList>
    </citation>
    <scope>NUCLEOTIDE SEQUENCE [LARGE SCALE GENOMIC DNA]</scope>
    <source>
        <strain evidence="2 3">NBRC 100172</strain>
    </source>
</reference>
<dbReference type="EMBL" id="JPVP01000060">
    <property type="protein sequence ID" value="KGR82153.1"/>
    <property type="molecule type" value="Genomic_DNA"/>
</dbReference>
<keyword evidence="2" id="KW-0418">Kinase</keyword>
<evidence type="ECO:0000259" key="1">
    <source>
        <dbReference type="Pfam" id="PF00485"/>
    </source>
</evidence>
<accession>A0A0A3IH50</accession>
<dbReference type="Proteomes" id="UP000030437">
    <property type="component" value="Unassembled WGS sequence"/>
</dbReference>